<dbReference type="InterPro" id="IPR041413">
    <property type="entry name" value="MLTR_LBD"/>
</dbReference>
<keyword evidence="3" id="KW-1185">Reference proteome</keyword>
<dbReference type="EMBL" id="BAAAGS010000029">
    <property type="protein sequence ID" value="GAA0538344.1"/>
    <property type="molecule type" value="Genomic_DNA"/>
</dbReference>
<dbReference type="Proteomes" id="UP001500729">
    <property type="component" value="Unassembled WGS sequence"/>
</dbReference>
<dbReference type="Pfam" id="PF17765">
    <property type="entry name" value="MLTR_LBD"/>
    <property type="match status" value="1"/>
</dbReference>
<protein>
    <recommendedName>
        <fullName evidence="1">MmyB-like transcription regulator ligand binding domain-containing protein</fullName>
    </recommendedName>
</protein>
<dbReference type="PANTHER" id="PTHR35010:SF2">
    <property type="entry name" value="BLL4672 PROTEIN"/>
    <property type="match status" value="1"/>
</dbReference>
<sequence>MRLAQAERQHLHNLARHAAHPHRGKSAPEPEPVRPTVLRLLEQLGESPAYVLNRANRMVAANPSGLALLVGIDQWEPERRNSLRYLFLHPSARTLFVRWRQVAQESVAHLRSTFGDNPCDRELTALVEELSSRSEEFDAMWRRNLVQPKSGGVKSFNHPAVGRMDLAYEALDVSGAPQRIVVYQAPPGSPDEDAMRLLAHVAREQRTEVTS</sequence>
<dbReference type="PANTHER" id="PTHR35010">
    <property type="entry name" value="BLL4672 PROTEIN-RELATED"/>
    <property type="match status" value="1"/>
</dbReference>
<proteinExistence type="predicted"/>
<feature type="domain" description="MmyB-like transcription regulator ligand binding" evidence="1">
    <location>
        <begin position="33"/>
        <end position="198"/>
    </location>
</feature>
<organism evidence="2 3">
    <name type="scientific">Saccharopolyspora erythraea</name>
    <name type="common">Streptomyces erythraeus</name>
    <dbReference type="NCBI Taxonomy" id="1836"/>
    <lineage>
        <taxon>Bacteria</taxon>
        <taxon>Bacillati</taxon>
        <taxon>Actinomycetota</taxon>
        <taxon>Actinomycetes</taxon>
        <taxon>Pseudonocardiales</taxon>
        <taxon>Pseudonocardiaceae</taxon>
        <taxon>Saccharopolyspora</taxon>
    </lineage>
</organism>
<reference evidence="2 3" key="1">
    <citation type="journal article" date="2019" name="Int. J. Syst. Evol. Microbiol.">
        <title>The Global Catalogue of Microorganisms (GCM) 10K type strain sequencing project: providing services to taxonomists for standard genome sequencing and annotation.</title>
        <authorList>
            <consortium name="The Broad Institute Genomics Platform"/>
            <consortium name="The Broad Institute Genome Sequencing Center for Infectious Disease"/>
            <person name="Wu L."/>
            <person name="Ma J."/>
        </authorList>
    </citation>
    <scope>NUCLEOTIDE SEQUENCE [LARGE SCALE GENOMIC DNA]</scope>
    <source>
        <strain evidence="2 3">JCM 10303</strain>
    </source>
</reference>
<evidence type="ECO:0000313" key="3">
    <source>
        <dbReference type="Proteomes" id="UP001500729"/>
    </source>
</evidence>
<accession>A0ABN1DA37</accession>
<dbReference type="RefSeq" id="WP_011875243.1">
    <property type="nucleotide sequence ID" value="NZ_BAAAGS010000029.1"/>
</dbReference>
<evidence type="ECO:0000259" key="1">
    <source>
        <dbReference type="Pfam" id="PF17765"/>
    </source>
</evidence>
<gene>
    <name evidence="2" type="ORF">GCM10009533_41900</name>
</gene>
<dbReference type="Gene3D" id="3.30.450.180">
    <property type="match status" value="1"/>
</dbReference>
<comment type="caution">
    <text evidence="2">The sequence shown here is derived from an EMBL/GenBank/DDBJ whole genome shotgun (WGS) entry which is preliminary data.</text>
</comment>
<name>A0ABN1DA37_SACER</name>
<evidence type="ECO:0000313" key="2">
    <source>
        <dbReference type="EMBL" id="GAA0538344.1"/>
    </source>
</evidence>